<protein>
    <recommendedName>
        <fullName evidence="2">Nucleotide-diphospho-sugar transferase domain-containing protein</fullName>
    </recommendedName>
</protein>
<accession>A0A6C0IR46</accession>
<sequence>MDFVKYVTVFMIITVSGMLYERYKKKYLGDDEERNNGLVKKYLLNDMTKLGNKPIIWVHTDYDVNARAWSNFGSRNTKKLNKKYIEMCVESIIKYCGETFNVVLINDASFGNLIPGWTVELHRLADPVKSHIRSLAIAKILYYYGGLLVPNSMLMLRDLKPLYDEMCGYNKMFVGEKVARGSTAVYTRFYPSKEFMGCKKNSNSMDLYIKKLENLISSDNTEEMDFDGSCDRYLYELSTQGKIQLICGKNLGVKTKDNKVVLIDDLLGLSHINLCCKKYGVWIPDRELEKRNKYKWFLRMNRSQIYESKTNLSKFFAISYGK</sequence>
<proteinExistence type="predicted"/>
<organism evidence="1">
    <name type="scientific">viral metagenome</name>
    <dbReference type="NCBI Taxonomy" id="1070528"/>
    <lineage>
        <taxon>unclassified sequences</taxon>
        <taxon>metagenomes</taxon>
        <taxon>organismal metagenomes</taxon>
    </lineage>
</organism>
<dbReference type="EMBL" id="MN740233">
    <property type="protein sequence ID" value="QHT94985.1"/>
    <property type="molecule type" value="Genomic_DNA"/>
</dbReference>
<dbReference type="AlphaFoldDB" id="A0A6C0IR46"/>
<evidence type="ECO:0000313" key="1">
    <source>
        <dbReference type="EMBL" id="QHT94985.1"/>
    </source>
</evidence>
<evidence type="ECO:0008006" key="2">
    <source>
        <dbReference type="Google" id="ProtNLM"/>
    </source>
</evidence>
<name>A0A6C0IR46_9ZZZZ</name>
<reference evidence="1" key="1">
    <citation type="journal article" date="2020" name="Nature">
        <title>Giant virus diversity and host interactions through global metagenomics.</title>
        <authorList>
            <person name="Schulz F."/>
            <person name="Roux S."/>
            <person name="Paez-Espino D."/>
            <person name="Jungbluth S."/>
            <person name="Walsh D.A."/>
            <person name="Denef V.J."/>
            <person name="McMahon K.D."/>
            <person name="Konstantinidis K.T."/>
            <person name="Eloe-Fadrosh E.A."/>
            <person name="Kyrpides N.C."/>
            <person name="Woyke T."/>
        </authorList>
    </citation>
    <scope>NUCLEOTIDE SEQUENCE</scope>
    <source>
        <strain evidence="1">GVMAG-M-3300024261-37</strain>
    </source>
</reference>